<dbReference type="AlphaFoldDB" id="A0A4R4JXG2"/>
<dbReference type="InterPro" id="IPR011250">
    <property type="entry name" value="OMP/PagP_B-barrel"/>
</dbReference>
<dbReference type="Proteomes" id="UP000295706">
    <property type="component" value="Unassembled WGS sequence"/>
</dbReference>
<evidence type="ECO:0000313" key="4">
    <source>
        <dbReference type="Proteomes" id="UP000295706"/>
    </source>
</evidence>
<evidence type="ECO:0000313" key="3">
    <source>
        <dbReference type="EMBL" id="TDB59567.1"/>
    </source>
</evidence>
<name>A0A4R4JXG2_9BACT</name>
<dbReference type="Pfam" id="PF13505">
    <property type="entry name" value="OMP_b-brl"/>
    <property type="match status" value="1"/>
</dbReference>
<proteinExistence type="predicted"/>
<dbReference type="EMBL" id="SMJU01000020">
    <property type="protein sequence ID" value="TDB59567.1"/>
    <property type="molecule type" value="Genomic_DNA"/>
</dbReference>
<evidence type="ECO:0000256" key="1">
    <source>
        <dbReference type="ARBA" id="ARBA00022729"/>
    </source>
</evidence>
<sequence length="136" mass="15428">MLGYFVAKNLAIGGQFNLSNSTKSLSGSTSYKERNRSIHGMVRYYVGDRKVKPYLNLMIGFNRDSYFLNGVNGMLVLMEFNKGMNASLGAGLAYFVLPKVALEAEANYQNYFDKDFDDSRVNNMKLRLGVSFYLRK</sequence>
<feature type="domain" description="Outer membrane protein beta-barrel" evidence="2">
    <location>
        <begin position="2"/>
        <end position="132"/>
    </location>
</feature>
<dbReference type="InterPro" id="IPR027385">
    <property type="entry name" value="Beta-barrel_OMP"/>
</dbReference>
<evidence type="ECO:0000259" key="2">
    <source>
        <dbReference type="Pfam" id="PF13505"/>
    </source>
</evidence>
<protein>
    <recommendedName>
        <fullName evidence="2">Outer membrane protein beta-barrel domain-containing protein</fullName>
    </recommendedName>
</protein>
<keyword evidence="4" id="KW-1185">Reference proteome</keyword>
<comment type="caution">
    <text evidence="3">The sequence shown here is derived from an EMBL/GenBank/DDBJ whole genome shotgun (WGS) entry which is preliminary data.</text>
</comment>
<keyword evidence="1" id="KW-0732">Signal</keyword>
<accession>A0A4R4JXG2</accession>
<gene>
    <name evidence="3" type="ORF">EZE20_22475</name>
</gene>
<reference evidence="3 4" key="1">
    <citation type="submission" date="2019-02" db="EMBL/GenBank/DDBJ databases">
        <title>Arundinibacter roseus gen. nov., sp. nov., a new member of the family Cytophagaceae.</title>
        <authorList>
            <person name="Szuroczki S."/>
            <person name="Khayer B."/>
            <person name="Sproer C."/>
            <person name="Toumi M."/>
            <person name="Szabo A."/>
            <person name="Felfoldi T."/>
            <person name="Schumann P."/>
            <person name="Toth E."/>
        </authorList>
    </citation>
    <scope>NUCLEOTIDE SEQUENCE [LARGE SCALE GENOMIC DNA]</scope>
    <source>
        <strain evidence="3 4">DMA-k-7a</strain>
    </source>
</reference>
<dbReference type="Gene3D" id="2.40.160.20">
    <property type="match status" value="1"/>
</dbReference>
<dbReference type="SUPFAM" id="SSF56925">
    <property type="entry name" value="OMPA-like"/>
    <property type="match status" value="1"/>
</dbReference>
<organism evidence="3 4">
    <name type="scientific">Arundinibacter roseus</name>
    <dbReference type="NCBI Taxonomy" id="2070510"/>
    <lineage>
        <taxon>Bacteria</taxon>
        <taxon>Pseudomonadati</taxon>
        <taxon>Bacteroidota</taxon>
        <taxon>Cytophagia</taxon>
        <taxon>Cytophagales</taxon>
        <taxon>Spirosomataceae</taxon>
        <taxon>Arundinibacter</taxon>
    </lineage>
</organism>
<dbReference type="OrthoDB" id="945117at2"/>